<dbReference type="SMART" id="SM00025">
    <property type="entry name" value="Pumilio"/>
    <property type="match status" value="2"/>
</dbReference>
<dbReference type="GeneID" id="90540907"/>
<dbReference type="GO" id="GO:0030688">
    <property type="term" value="C:preribosome, small subunit precursor"/>
    <property type="evidence" value="ECO:0007669"/>
    <property type="project" value="TreeGrafter"/>
</dbReference>
<evidence type="ECO:0000256" key="2">
    <source>
        <dbReference type="ARBA" id="ARBA00022737"/>
    </source>
</evidence>
<dbReference type="GO" id="GO:0003723">
    <property type="term" value="F:RNA binding"/>
    <property type="evidence" value="ECO:0007669"/>
    <property type="project" value="InterPro"/>
</dbReference>
<dbReference type="GO" id="GO:0000447">
    <property type="term" value="P:endonucleolytic cleavage in ITS1 to separate SSU-rRNA from 5.8S rRNA and LSU-rRNA from tricistronic rRNA transcript (SSU-rRNA, 5.8S rRNA, LSU-rRNA)"/>
    <property type="evidence" value="ECO:0007669"/>
    <property type="project" value="TreeGrafter"/>
</dbReference>
<dbReference type="Gene3D" id="1.25.10.10">
    <property type="entry name" value="Leucine-rich Repeat Variant"/>
    <property type="match status" value="1"/>
</dbReference>
<dbReference type="RefSeq" id="XP_065329245.1">
    <property type="nucleotide sequence ID" value="XM_065473173.1"/>
</dbReference>
<dbReference type="PANTHER" id="PTHR13102">
    <property type="entry name" value="NUCLEOLAR PROTEIN 9"/>
    <property type="match status" value="1"/>
</dbReference>
<evidence type="ECO:0000313" key="5">
    <source>
        <dbReference type="EMBL" id="WUR03100.1"/>
    </source>
</evidence>
<keyword evidence="6" id="KW-1185">Reference proteome</keyword>
<evidence type="ECO:0000256" key="4">
    <source>
        <dbReference type="ARBA" id="ARBA00031929"/>
    </source>
</evidence>
<dbReference type="GO" id="GO:0000472">
    <property type="term" value="P:endonucleolytic cleavage to generate mature 5'-end of SSU-rRNA from (SSU-rRNA, 5.8S rRNA, LSU-rRNA)"/>
    <property type="evidence" value="ECO:0007669"/>
    <property type="project" value="TreeGrafter"/>
</dbReference>
<evidence type="ECO:0000313" key="6">
    <source>
        <dbReference type="Proteomes" id="UP001334084"/>
    </source>
</evidence>
<dbReference type="InterPro" id="IPR040000">
    <property type="entry name" value="NOP9"/>
</dbReference>
<evidence type="ECO:0000256" key="1">
    <source>
        <dbReference type="ARBA" id="ARBA00016427"/>
    </source>
</evidence>
<dbReference type="GO" id="GO:0030686">
    <property type="term" value="C:90S preribosome"/>
    <property type="evidence" value="ECO:0007669"/>
    <property type="project" value="TreeGrafter"/>
</dbReference>
<dbReference type="Proteomes" id="UP001334084">
    <property type="component" value="Chromosome 3"/>
</dbReference>
<proteinExistence type="predicted"/>
<dbReference type="EMBL" id="CP142728">
    <property type="protein sequence ID" value="WUR03100.1"/>
    <property type="molecule type" value="Genomic_DNA"/>
</dbReference>
<dbReference type="GO" id="GO:0000480">
    <property type="term" value="P:endonucleolytic cleavage in 5'-ETS of tricistronic rRNA transcript (SSU-rRNA, 5.8S rRNA, LSU-rRNA)"/>
    <property type="evidence" value="ECO:0007669"/>
    <property type="project" value="TreeGrafter"/>
</dbReference>
<gene>
    <name evidence="5" type="ORF">VNE69_03311</name>
</gene>
<sequence length="393" mass="46551">MNDFETVKKYFINIDFDIVDNSEVLDNVYKEIKGYEEKLILNLESVPNFELLVQKSNIQQIEKFCKNINIHFLSLKKTGSKFLEVLYTKIHETKDVKNDLIYKSAFSPIVDNFKEIFVDKNGTHVIRKFFICFHSENLQVMNNFKNDIIEILENSISIDVLITIIHYLKIVPSKKVLRVLIRKFFKPEYIFNKLYTYIFEDIINLIDEKSLKLIFETIKPHFKEYMNDKFGVFLILALIKNFPNETEFYFSQCEIGMKNSNVLLKVTENFCKLKKIEKVQEILTNFYGFKNDIFKNFLLNHTESPDTKYINLVILFMEMDLFYVNEDFTKYFKAEWAHKKFGLSLLLGFFEGGADDKLKSTFAKELNLSSGLNKKKEGKKIFSLVKSYKKYIK</sequence>
<accession>A0AAX4JAX3</accession>
<keyword evidence="2" id="KW-0677">Repeat</keyword>
<evidence type="ECO:0000256" key="3">
    <source>
        <dbReference type="ARBA" id="ARBA00030932"/>
    </source>
</evidence>
<dbReference type="KEGG" id="vnx:VNE69_03311"/>
<reference evidence="5" key="1">
    <citation type="journal article" date="2024" name="BMC Genomics">
        <title>Functional annotation of a divergent genome using sequence and structure-based similarity.</title>
        <authorList>
            <person name="Svedberg D."/>
            <person name="Winiger R.R."/>
            <person name="Berg A."/>
            <person name="Sharma H."/>
            <person name="Tellgren-Roth C."/>
            <person name="Debrunner-Vossbrinck B.A."/>
            <person name="Vossbrinck C.R."/>
            <person name="Barandun J."/>
        </authorList>
    </citation>
    <scope>NUCLEOTIDE SEQUENCE</scope>
    <source>
        <strain evidence="5">Illinois isolate</strain>
    </source>
</reference>
<organism evidence="5 6">
    <name type="scientific">Vairimorpha necatrix</name>
    <dbReference type="NCBI Taxonomy" id="6039"/>
    <lineage>
        <taxon>Eukaryota</taxon>
        <taxon>Fungi</taxon>
        <taxon>Fungi incertae sedis</taxon>
        <taxon>Microsporidia</taxon>
        <taxon>Nosematidae</taxon>
        <taxon>Vairimorpha</taxon>
    </lineage>
</organism>
<protein>
    <recommendedName>
        <fullName evidence="1">Nucleolar protein 9</fullName>
    </recommendedName>
    <alternativeName>
        <fullName evidence="3 4">Pumilio domain-containing protein NOP9</fullName>
    </alternativeName>
</protein>
<dbReference type="InterPro" id="IPR016024">
    <property type="entry name" value="ARM-type_fold"/>
</dbReference>
<name>A0AAX4JAX3_9MICR</name>
<dbReference type="SUPFAM" id="SSF48371">
    <property type="entry name" value="ARM repeat"/>
    <property type="match status" value="1"/>
</dbReference>
<dbReference type="GO" id="GO:0005730">
    <property type="term" value="C:nucleolus"/>
    <property type="evidence" value="ECO:0007669"/>
    <property type="project" value="TreeGrafter"/>
</dbReference>
<dbReference type="GO" id="GO:0000056">
    <property type="term" value="P:ribosomal small subunit export from nucleus"/>
    <property type="evidence" value="ECO:0007669"/>
    <property type="project" value="TreeGrafter"/>
</dbReference>
<dbReference type="AlphaFoldDB" id="A0AAX4JAX3"/>
<dbReference type="InterPro" id="IPR011989">
    <property type="entry name" value="ARM-like"/>
</dbReference>
<dbReference type="PANTHER" id="PTHR13102:SF0">
    <property type="entry name" value="NUCLEOLAR PROTEIN 9"/>
    <property type="match status" value="1"/>
</dbReference>
<dbReference type="InterPro" id="IPR001313">
    <property type="entry name" value="Pumilio_RNA-bd_rpt"/>
</dbReference>